<sequence>MHSAAVSSCVCTSTMRSSPHCTQCAPSIPVSMRNGSNDVDPFVNAGGAPQCCHCGWRGSHSPNCPFR</sequence>
<dbReference type="OrthoDB" id="2919358at2759"/>
<protein>
    <submittedName>
        <fullName evidence="1">Uncharacterized protein</fullName>
    </submittedName>
</protein>
<evidence type="ECO:0000313" key="1">
    <source>
        <dbReference type="EMBL" id="KIM64191.1"/>
    </source>
</evidence>
<accession>A0A0C3E878</accession>
<dbReference type="HOGENOM" id="CLU_197734_0_0_1"/>
<dbReference type="InParanoid" id="A0A0C3E878"/>
<dbReference type="EMBL" id="KN822030">
    <property type="protein sequence ID" value="KIM64191.1"/>
    <property type="molecule type" value="Genomic_DNA"/>
</dbReference>
<keyword evidence="2" id="KW-1185">Reference proteome</keyword>
<name>A0A0C3E878_9AGAM</name>
<gene>
    <name evidence="1" type="ORF">SCLCIDRAFT_115781</name>
</gene>
<organism evidence="1 2">
    <name type="scientific">Scleroderma citrinum Foug A</name>
    <dbReference type="NCBI Taxonomy" id="1036808"/>
    <lineage>
        <taxon>Eukaryota</taxon>
        <taxon>Fungi</taxon>
        <taxon>Dikarya</taxon>
        <taxon>Basidiomycota</taxon>
        <taxon>Agaricomycotina</taxon>
        <taxon>Agaricomycetes</taxon>
        <taxon>Agaricomycetidae</taxon>
        <taxon>Boletales</taxon>
        <taxon>Sclerodermatineae</taxon>
        <taxon>Sclerodermataceae</taxon>
        <taxon>Scleroderma</taxon>
    </lineage>
</organism>
<proteinExistence type="predicted"/>
<dbReference type="Proteomes" id="UP000053989">
    <property type="component" value="Unassembled WGS sequence"/>
</dbReference>
<reference evidence="1 2" key="1">
    <citation type="submission" date="2014-04" db="EMBL/GenBank/DDBJ databases">
        <authorList>
            <consortium name="DOE Joint Genome Institute"/>
            <person name="Kuo A."/>
            <person name="Kohler A."/>
            <person name="Nagy L.G."/>
            <person name="Floudas D."/>
            <person name="Copeland A."/>
            <person name="Barry K.W."/>
            <person name="Cichocki N."/>
            <person name="Veneault-Fourrey C."/>
            <person name="LaButti K."/>
            <person name="Lindquist E.A."/>
            <person name="Lipzen A."/>
            <person name="Lundell T."/>
            <person name="Morin E."/>
            <person name="Murat C."/>
            <person name="Sun H."/>
            <person name="Tunlid A."/>
            <person name="Henrissat B."/>
            <person name="Grigoriev I.V."/>
            <person name="Hibbett D.S."/>
            <person name="Martin F."/>
            <person name="Nordberg H.P."/>
            <person name="Cantor M.N."/>
            <person name="Hua S.X."/>
        </authorList>
    </citation>
    <scope>NUCLEOTIDE SEQUENCE [LARGE SCALE GENOMIC DNA]</scope>
    <source>
        <strain evidence="1 2">Foug A</strain>
    </source>
</reference>
<evidence type="ECO:0000313" key="2">
    <source>
        <dbReference type="Proteomes" id="UP000053989"/>
    </source>
</evidence>
<reference evidence="2" key="2">
    <citation type="submission" date="2015-01" db="EMBL/GenBank/DDBJ databases">
        <title>Evolutionary Origins and Diversification of the Mycorrhizal Mutualists.</title>
        <authorList>
            <consortium name="DOE Joint Genome Institute"/>
            <consortium name="Mycorrhizal Genomics Consortium"/>
            <person name="Kohler A."/>
            <person name="Kuo A."/>
            <person name="Nagy L.G."/>
            <person name="Floudas D."/>
            <person name="Copeland A."/>
            <person name="Barry K.W."/>
            <person name="Cichocki N."/>
            <person name="Veneault-Fourrey C."/>
            <person name="LaButti K."/>
            <person name="Lindquist E.A."/>
            <person name="Lipzen A."/>
            <person name="Lundell T."/>
            <person name="Morin E."/>
            <person name="Murat C."/>
            <person name="Riley R."/>
            <person name="Ohm R."/>
            <person name="Sun H."/>
            <person name="Tunlid A."/>
            <person name="Henrissat B."/>
            <person name="Grigoriev I.V."/>
            <person name="Hibbett D.S."/>
            <person name="Martin F."/>
        </authorList>
    </citation>
    <scope>NUCLEOTIDE SEQUENCE [LARGE SCALE GENOMIC DNA]</scope>
    <source>
        <strain evidence="2">Foug A</strain>
    </source>
</reference>
<dbReference type="AlphaFoldDB" id="A0A0C3E878"/>